<keyword evidence="1" id="KW-0472">Membrane</keyword>
<keyword evidence="1" id="KW-0812">Transmembrane</keyword>
<gene>
    <name evidence="2" type="ORF">HY30_18130</name>
</gene>
<feature type="transmembrane region" description="Helical" evidence="1">
    <location>
        <begin position="15"/>
        <end position="35"/>
    </location>
</feature>
<dbReference type="PATRIC" id="fig|1280947.3.peg.2473"/>
<keyword evidence="1" id="KW-1133">Transmembrane helix</keyword>
<feature type="transmembrane region" description="Helical" evidence="1">
    <location>
        <begin position="182"/>
        <end position="204"/>
    </location>
</feature>
<sequence>MQDVVQDAGFGMHQLLAAGAIYLAANVLRILRIAILCMQDRTTMRRLISVHMLLLWPNSVLPFKVLELVRLAGFVGFAKSHVEGGAIWLIERASDAIALLLLTAWLSFLVVPPEQLRLLQLLLIVFLFFAVSSAFAVKTILPYFYDDLLLRSRSKHGLAGFWIVCRFQEYARIVEALLKGRALAVLLLAIFIWGLELFAISIVFGGSNIESVVSRLIESLSQSDARIREFQEPIQIFLLVLVIAGISLFSIRRLRSNAD</sequence>
<accession>A0A062UL91</accession>
<dbReference type="AlphaFoldDB" id="A0A062UL91"/>
<reference evidence="2 3" key="1">
    <citation type="journal article" date="2014" name="Antonie Van Leeuwenhoek">
        <title>Hyphomonas beringensis sp. nov. and Hyphomonas chukchiensis sp. nov., isolated from surface seawater of the Bering Sea and Chukchi Sea.</title>
        <authorList>
            <person name="Li C."/>
            <person name="Lai Q."/>
            <person name="Li G."/>
            <person name="Dong C."/>
            <person name="Wang J."/>
            <person name="Liao Y."/>
            <person name="Shao Z."/>
        </authorList>
    </citation>
    <scope>NUCLEOTIDE SEQUENCE [LARGE SCALE GENOMIC DNA]</scope>
    <source>
        <strain evidence="2 3">BH-BN04-4</strain>
    </source>
</reference>
<feature type="transmembrane region" description="Helical" evidence="1">
    <location>
        <begin position="234"/>
        <end position="251"/>
    </location>
</feature>
<evidence type="ECO:0000313" key="3">
    <source>
        <dbReference type="Proteomes" id="UP000027190"/>
    </source>
</evidence>
<name>A0A062UL91_9PROT</name>
<keyword evidence="3" id="KW-1185">Reference proteome</keyword>
<comment type="caution">
    <text evidence="2">The sequence shown here is derived from an EMBL/GenBank/DDBJ whole genome shotgun (WGS) entry which is preliminary data.</text>
</comment>
<organism evidence="2 3">
    <name type="scientific">Hyphomonas chukchiensis</name>
    <dbReference type="NCBI Taxonomy" id="1280947"/>
    <lineage>
        <taxon>Bacteria</taxon>
        <taxon>Pseudomonadati</taxon>
        <taxon>Pseudomonadota</taxon>
        <taxon>Alphaproteobacteria</taxon>
        <taxon>Hyphomonadales</taxon>
        <taxon>Hyphomonadaceae</taxon>
        <taxon>Hyphomonas</taxon>
    </lineage>
</organism>
<feature type="transmembrane region" description="Helical" evidence="1">
    <location>
        <begin position="96"/>
        <end position="112"/>
    </location>
</feature>
<evidence type="ECO:0000256" key="1">
    <source>
        <dbReference type="SAM" id="Phobius"/>
    </source>
</evidence>
<dbReference type="eggNOG" id="ENOG5031BWR">
    <property type="taxonomic scope" value="Bacteria"/>
</dbReference>
<dbReference type="STRING" id="1280947.HY30_18130"/>
<dbReference type="EMBL" id="AWFG01000038">
    <property type="protein sequence ID" value="KCZ56890.1"/>
    <property type="molecule type" value="Genomic_DNA"/>
</dbReference>
<feature type="transmembrane region" description="Helical" evidence="1">
    <location>
        <begin position="118"/>
        <end position="145"/>
    </location>
</feature>
<protein>
    <submittedName>
        <fullName evidence="2">Uncharacterized protein</fullName>
    </submittedName>
</protein>
<dbReference type="RefSeq" id="WP_034740881.1">
    <property type="nucleotide sequence ID" value="NZ_AWFG01000038.1"/>
</dbReference>
<proteinExistence type="predicted"/>
<evidence type="ECO:0000313" key="2">
    <source>
        <dbReference type="EMBL" id="KCZ56890.1"/>
    </source>
</evidence>
<dbReference type="Proteomes" id="UP000027190">
    <property type="component" value="Unassembled WGS sequence"/>
</dbReference>